<evidence type="ECO:0000256" key="1">
    <source>
        <dbReference type="ARBA" id="ARBA00007664"/>
    </source>
</evidence>
<name>A0A1X6NWU5_PORUM</name>
<organism evidence="5 6">
    <name type="scientific">Porphyra umbilicalis</name>
    <name type="common">Purple laver</name>
    <name type="synonym">Red alga</name>
    <dbReference type="NCBI Taxonomy" id="2786"/>
    <lineage>
        <taxon>Eukaryota</taxon>
        <taxon>Rhodophyta</taxon>
        <taxon>Bangiophyceae</taxon>
        <taxon>Bangiales</taxon>
        <taxon>Bangiaceae</taxon>
        <taxon>Porphyra</taxon>
    </lineage>
</organism>
<dbReference type="AlphaFoldDB" id="A0A1X6NWU5"/>
<feature type="domain" description="Peptidase S1" evidence="4">
    <location>
        <begin position="283"/>
        <end position="509"/>
    </location>
</feature>
<dbReference type="InterPro" id="IPR001314">
    <property type="entry name" value="Peptidase_S1A"/>
</dbReference>
<feature type="region of interest" description="Disordered" evidence="3">
    <location>
        <begin position="257"/>
        <end position="288"/>
    </location>
</feature>
<dbReference type="PRINTS" id="PR00722">
    <property type="entry name" value="CHYMOTRYPSIN"/>
</dbReference>
<keyword evidence="6" id="KW-1185">Reference proteome</keyword>
<dbReference type="Gene3D" id="2.40.10.10">
    <property type="entry name" value="Trypsin-like serine proteases"/>
    <property type="match status" value="1"/>
</dbReference>
<dbReference type="PANTHER" id="PTHR24276">
    <property type="entry name" value="POLYSERASE-RELATED"/>
    <property type="match status" value="1"/>
</dbReference>
<protein>
    <recommendedName>
        <fullName evidence="4">Peptidase S1 domain-containing protein</fullName>
    </recommendedName>
</protein>
<dbReference type="InterPro" id="IPR050430">
    <property type="entry name" value="Peptidase_S1"/>
</dbReference>
<dbReference type="GO" id="GO:0004252">
    <property type="term" value="F:serine-type endopeptidase activity"/>
    <property type="evidence" value="ECO:0007669"/>
    <property type="project" value="InterPro"/>
</dbReference>
<dbReference type="OrthoDB" id="10059102at2759"/>
<gene>
    <name evidence="5" type="ORF">BU14_0380s0004</name>
</gene>
<dbReference type="InterPro" id="IPR018114">
    <property type="entry name" value="TRYPSIN_HIS"/>
</dbReference>
<dbReference type="InterPro" id="IPR009003">
    <property type="entry name" value="Peptidase_S1_PA"/>
</dbReference>
<dbReference type="EMBL" id="KV919020">
    <property type="protein sequence ID" value="OSX73084.1"/>
    <property type="molecule type" value="Genomic_DNA"/>
</dbReference>
<evidence type="ECO:0000313" key="5">
    <source>
        <dbReference type="EMBL" id="OSX73084.1"/>
    </source>
</evidence>
<keyword evidence="2" id="KW-1015">Disulfide bond</keyword>
<dbReference type="Pfam" id="PF00089">
    <property type="entry name" value="Trypsin"/>
    <property type="match status" value="1"/>
</dbReference>
<comment type="similarity">
    <text evidence="1">Belongs to the peptidase S1 family.</text>
</comment>
<reference evidence="5 6" key="1">
    <citation type="submission" date="2017-03" db="EMBL/GenBank/DDBJ databases">
        <title>WGS assembly of Porphyra umbilicalis.</title>
        <authorList>
            <person name="Brawley S.H."/>
            <person name="Blouin N.A."/>
            <person name="Ficko-Blean E."/>
            <person name="Wheeler G.L."/>
            <person name="Lohr M."/>
            <person name="Goodson H.V."/>
            <person name="Jenkins J.W."/>
            <person name="Blaby-Haas C.E."/>
            <person name="Helliwell K.E."/>
            <person name="Chan C."/>
            <person name="Marriage T."/>
            <person name="Bhattacharya D."/>
            <person name="Klein A.S."/>
            <person name="Badis Y."/>
            <person name="Brodie J."/>
            <person name="Cao Y."/>
            <person name="Collen J."/>
            <person name="Dittami S.M."/>
            <person name="Gachon C.M."/>
            <person name="Green B.R."/>
            <person name="Karpowicz S."/>
            <person name="Kim J.W."/>
            <person name="Kudahl U."/>
            <person name="Lin S."/>
            <person name="Michel G."/>
            <person name="Mittag M."/>
            <person name="Olson B.J."/>
            <person name="Pangilinan J."/>
            <person name="Peng Y."/>
            <person name="Qiu H."/>
            <person name="Shu S."/>
            <person name="Singer J.T."/>
            <person name="Smith A.G."/>
            <person name="Sprecher B.N."/>
            <person name="Wagner V."/>
            <person name="Wang W."/>
            <person name="Wang Z.-Y."/>
            <person name="Yan J."/>
            <person name="Yarish C."/>
            <person name="Zoeuner-Riek S."/>
            <person name="Zhuang Y."/>
            <person name="Zou Y."/>
            <person name="Lindquist E.A."/>
            <person name="Grimwood J."/>
            <person name="Barry K."/>
            <person name="Rokhsar D.S."/>
            <person name="Schmutz J."/>
            <person name="Stiller J.W."/>
            <person name="Grossman A.R."/>
            <person name="Prochnik S.E."/>
        </authorList>
    </citation>
    <scope>NUCLEOTIDE SEQUENCE [LARGE SCALE GENOMIC DNA]</scope>
    <source>
        <strain evidence="5">4086291</strain>
    </source>
</reference>
<sequence>MAPGGTSSGLGSVPRLRRLNRRLAGTTVAALSAAAATLLAWAASVAATRPPSAATFPPVVAGDASPPSPLTALTSPPPPTGLHPTSRVPVFTFGVCKSGVVARRSAAVCPCYFYYALAVAAAGPTFNVTLSLSPTSVNDLTTEQLAAAQTALAAASAVNVAPATPATAAGGGQVLTTASRWVRLDLQVTVDMTVEAAGVPTSQPPCPVAVRIIFDPVEPKCPRRDIGVEGDGQVVGDGGGDAARWLTGAAPRRRRRAAGAAAGEVVPRGPPRRHLPAPPTARVVGGTPLTDPAARDFVVRIRSPPTAVWSRTCTGSLLSRRHVLTAAHCNVTATDVVSVLPAVAHPAPRSPAAEAAMTALPIARVLVHPQWGTDGVVADVAIVVLAADVPDAAANVTRLFPSVNGNASRPVDGSGGRVAGFGYPPQGWAASATEELSVDVRVVPTAACRTALGAVGTPPGGLADRIVPAVHVCAGIPAGGCDNCHGDSGGALYQTITAQGGGSATCSSA</sequence>
<evidence type="ECO:0000313" key="6">
    <source>
        <dbReference type="Proteomes" id="UP000218209"/>
    </source>
</evidence>
<proteinExistence type="inferred from homology"/>
<evidence type="ECO:0000256" key="2">
    <source>
        <dbReference type="ARBA" id="ARBA00023157"/>
    </source>
</evidence>
<dbReference type="PROSITE" id="PS00134">
    <property type="entry name" value="TRYPSIN_HIS"/>
    <property type="match status" value="1"/>
</dbReference>
<dbReference type="Proteomes" id="UP000218209">
    <property type="component" value="Unassembled WGS sequence"/>
</dbReference>
<dbReference type="InterPro" id="IPR001254">
    <property type="entry name" value="Trypsin_dom"/>
</dbReference>
<dbReference type="SUPFAM" id="SSF50494">
    <property type="entry name" value="Trypsin-like serine proteases"/>
    <property type="match status" value="1"/>
</dbReference>
<evidence type="ECO:0000256" key="3">
    <source>
        <dbReference type="SAM" id="MobiDB-lite"/>
    </source>
</evidence>
<dbReference type="SMART" id="SM00020">
    <property type="entry name" value="Tryp_SPc"/>
    <property type="match status" value="1"/>
</dbReference>
<dbReference type="GO" id="GO:0006508">
    <property type="term" value="P:proteolysis"/>
    <property type="evidence" value="ECO:0007669"/>
    <property type="project" value="InterPro"/>
</dbReference>
<dbReference type="InterPro" id="IPR043504">
    <property type="entry name" value="Peptidase_S1_PA_chymotrypsin"/>
</dbReference>
<evidence type="ECO:0000259" key="4">
    <source>
        <dbReference type="PROSITE" id="PS50240"/>
    </source>
</evidence>
<dbReference type="PANTHER" id="PTHR24276:SF98">
    <property type="entry name" value="FI18310P1-RELATED"/>
    <property type="match status" value="1"/>
</dbReference>
<accession>A0A1X6NWU5</accession>
<feature type="compositionally biased region" description="Low complexity" evidence="3">
    <location>
        <begin position="258"/>
        <end position="267"/>
    </location>
</feature>
<dbReference type="PROSITE" id="PS50240">
    <property type="entry name" value="TRYPSIN_DOM"/>
    <property type="match status" value="1"/>
</dbReference>